<organism evidence="1 2">
    <name type="scientific">Jannaschia seosinensis</name>
    <dbReference type="NCBI Taxonomy" id="313367"/>
    <lineage>
        <taxon>Bacteria</taxon>
        <taxon>Pseudomonadati</taxon>
        <taxon>Pseudomonadota</taxon>
        <taxon>Alphaproteobacteria</taxon>
        <taxon>Rhodobacterales</taxon>
        <taxon>Roseobacteraceae</taxon>
        <taxon>Jannaschia</taxon>
    </lineage>
</organism>
<evidence type="ECO:0008006" key="3">
    <source>
        <dbReference type="Google" id="ProtNLM"/>
    </source>
</evidence>
<dbReference type="AlphaFoldDB" id="A0A0M7BD71"/>
<sequence length="77" mass="8552">MFSIEHEFDATIITLVDEGESDRAPTEDVIVSAFEDCVTLTQPDPRSGEPVRVTLTMGQLRDLATALNLPEGVYRRD</sequence>
<dbReference type="RefSeq" id="WP_055663901.1">
    <property type="nucleotide sequence ID" value="NZ_CYPR01000162.1"/>
</dbReference>
<keyword evidence="2" id="KW-1185">Reference proteome</keyword>
<proteinExistence type="predicted"/>
<protein>
    <recommendedName>
        <fullName evidence="3">Phosphomannomutase</fullName>
    </recommendedName>
</protein>
<dbReference type="OrthoDB" id="7861315at2"/>
<gene>
    <name evidence="1" type="ORF">JSE7799_02480</name>
</gene>
<evidence type="ECO:0000313" key="2">
    <source>
        <dbReference type="Proteomes" id="UP000049455"/>
    </source>
</evidence>
<dbReference type="EMBL" id="CYPR01000162">
    <property type="protein sequence ID" value="CUH39752.1"/>
    <property type="molecule type" value="Genomic_DNA"/>
</dbReference>
<evidence type="ECO:0000313" key="1">
    <source>
        <dbReference type="EMBL" id="CUH39752.1"/>
    </source>
</evidence>
<dbReference type="Proteomes" id="UP000049455">
    <property type="component" value="Unassembled WGS sequence"/>
</dbReference>
<dbReference type="STRING" id="313367.JSE7799_02480"/>
<accession>A0A0M7BD71</accession>
<name>A0A0M7BD71_9RHOB</name>
<reference evidence="1 2" key="1">
    <citation type="submission" date="2015-09" db="EMBL/GenBank/DDBJ databases">
        <authorList>
            <person name="Jackson K.R."/>
            <person name="Lunt B.L."/>
            <person name="Fisher J.N.B."/>
            <person name="Gardner A.V."/>
            <person name="Bailey M.E."/>
            <person name="Deus L.M."/>
            <person name="Earl A.S."/>
            <person name="Gibby P.D."/>
            <person name="Hartmann K.A."/>
            <person name="Liu J.E."/>
            <person name="Manci A.M."/>
            <person name="Nielsen D.A."/>
            <person name="Solomon M.B."/>
            <person name="Breakwell D.P."/>
            <person name="Burnett S.H."/>
            <person name="Grose J.H."/>
        </authorList>
    </citation>
    <scope>NUCLEOTIDE SEQUENCE [LARGE SCALE GENOMIC DNA]</scope>
    <source>
        <strain evidence="1 2">CECT 7799</strain>
    </source>
</reference>